<dbReference type="Proteomes" id="UP000005143">
    <property type="component" value="Unassembled WGS sequence"/>
</dbReference>
<dbReference type="InterPro" id="IPR013785">
    <property type="entry name" value="Aldolase_TIM"/>
</dbReference>
<evidence type="ECO:0000313" key="1">
    <source>
        <dbReference type="EMBL" id="EHN09555.1"/>
    </source>
</evidence>
<dbReference type="Pfam" id="PF02065">
    <property type="entry name" value="Melibiase"/>
    <property type="match status" value="1"/>
</dbReference>
<dbReference type="Gene3D" id="3.20.20.70">
    <property type="entry name" value="Aldolase class I"/>
    <property type="match status" value="1"/>
</dbReference>
<dbReference type="EC" id="3.2.1.22" evidence="1"/>
<reference evidence="1 2" key="1">
    <citation type="journal article" date="2013" name="Biodegradation">
        <title>Quantitative proteomic analysis of ibuprofen-degrading Patulibacter sp. strain I11.</title>
        <authorList>
            <person name="Almeida B."/>
            <person name="Kjeldal H."/>
            <person name="Lolas I."/>
            <person name="Knudsen A.D."/>
            <person name="Carvalho G."/>
            <person name="Nielsen K.L."/>
            <person name="Barreto Crespo M.T."/>
            <person name="Stensballe A."/>
            <person name="Nielsen J.L."/>
        </authorList>
    </citation>
    <scope>NUCLEOTIDE SEQUENCE [LARGE SCALE GENOMIC DNA]</scope>
    <source>
        <strain evidence="1 2">I11</strain>
    </source>
</reference>
<keyword evidence="1" id="KW-0378">Hydrolase</keyword>
<keyword evidence="2" id="KW-1185">Reference proteome</keyword>
<protein>
    <submittedName>
        <fullName evidence="1">Alpha-galactosidase</fullName>
        <ecNumber evidence="1">3.2.1.22</ecNumber>
    </submittedName>
</protein>
<gene>
    <name evidence="1" type="ORF">PAI11_36170</name>
</gene>
<evidence type="ECO:0000313" key="2">
    <source>
        <dbReference type="Proteomes" id="UP000005143"/>
    </source>
</evidence>
<keyword evidence="1" id="KW-0326">Glycosidase</keyword>
<name>H0E9U5_9ACTN</name>
<dbReference type="SUPFAM" id="SSF51445">
    <property type="entry name" value="(Trans)glycosidases"/>
    <property type="match status" value="1"/>
</dbReference>
<comment type="caution">
    <text evidence="1">The sequence shown here is derived from an EMBL/GenBank/DDBJ whole genome shotgun (WGS) entry which is preliminary data.</text>
</comment>
<dbReference type="AlphaFoldDB" id="H0E9U5"/>
<dbReference type="GO" id="GO:0004557">
    <property type="term" value="F:alpha-galactosidase activity"/>
    <property type="evidence" value="ECO:0007669"/>
    <property type="project" value="UniProtKB-EC"/>
</dbReference>
<proteinExistence type="predicted"/>
<dbReference type="GO" id="GO:0016052">
    <property type="term" value="P:carbohydrate catabolic process"/>
    <property type="evidence" value="ECO:0007669"/>
    <property type="project" value="InterPro"/>
</dbReference>
<dbReference type="EMBL" id="AGUD01000269">
    <property type="protein sequence ID" value="EHN09555.1"/>
    <property type="molecule type" value="Genomic_DNA"/>
</dbReference>
<dbReference type="InterPro" id="IPR017853">
    <property type="entry name" value="GH"/>
</dbReference>
<sequence>MQGSVSSGAAVLGNGVVERRWTFTAGQATTSSWRDLVTGGQWALPRSEDFSLTVDGRTVGPASGLTLVEARAGSVAVDRARPGAAGGRQVVLRFRLDAPRVEVTRSYALFPGSAVMAVGTTVRNESGSTVQIGDHALEQLDTPLGGEGEVRALQAGATYQLEHLQLHRERAGFDHEGEILRVDDGRGAGIFLINGRRSAPSTRAGRTPVAGGWRTWVGAQPQRELGMAPILIVRPQSQSNRILNPLWPIAGHVRRIGPGNQVDLGRAWLGAYHGGADAAPAAWVRELQEHVMPPLPGDVQQNTFHPFPDGEDSNERAMATVADAAKAVGVETLVLDDGWQGGPGGLAGDWRMDPARYPDRDGDGVVDFAERLERQGIRLGLWMQLALFHRDSDAFRQHPQWACAPLGLVGAAVEDYNGLGFWDLNQPQLRAHLLSAVDRILAQTHARELKLDNMTWMGCVGHDFEDMHDAWLSLVREIQRRHPDVVLQSDETVDMRTWPFESAAIGPSWFEDDHLHDGVGLVANHLYDLWSQAPWMPLSLVGLPALHDLPDGVSVRDVMPIELLARTTFWADLRKLGRDAAEVRWWLRYRAEHRQALTGISHPLTDESPLGEGWTVLQAGDGREVHLVAARQQAPAAIRTVRLRRLDPQLRYAVRDVRSGQALGAWSGAELMGPGLRVRIDRVGATRMLAVVAAPEPSGPPPCSSTRRVTIHLGTGGRRVRSARATVNGRRVPTRIVGRNGVRIAFDGRGPGRVRVRVQARTVDGRGQATTRRYRLCRPGRR</sequence>
<organism evidence="1 2">
    <name type="scientific">Patulibacter medicamentivorans</name>
    <dbReference type="NCBI Taxonomy" id="1097667"/>
    <lineage>
        <taxon>Bacteria</taxon>
        <taxon>Bacillati</taxon>
        <taxon>Actinomycetota</taxon>
        <taxon>Thermoleophilia</taxon>
        <taxon>Solirubrobacterales</taxon>
        <taxon>Patulibacteraceae</taxon>
        <taxon>Patulibacter</taxon>
    </lineage>
</organism>
<dbReference type="InterPro" id="IPR002252">
    <property type="entry name" value="Glyco_hydro_36"/>
</dbReference>
<accession>H0E9U5</accession>
<dbReference type="PRINTS" id="PR00743">
    <property type="entry name" value="GLHYDRLASE36"/>
</dbReference>